<protein>
    <recommendedName>
        <fullName evidence="1">ATP-dependent DNA helicase</fullName>
        <ecNumber evidence="1">5.6.2.3</ecNumber>
    </recommendedName>
</protein>
<keyword evidence="1" id="KW-0234">DNA repair</keyword>
<dbReference type="InterPro" id="IPR049163">
    <property type="entry name" value="Pif1-like_2B_dom"/>
</dbReference>
<dbReference type="GO" id="GO:0016787">
    <property type="term" value="F:hydrolase activity"/>
    <property type="evidence" value="ECO:0007669"/>
    <property type="project" value="UniProtKB-KW"/>
</dbReference>
<keyword evidence="5" id="KW-1185">Reference proteome</keyword>
<keyword evidence="1" id="KW-0227">DNA damage</keyword>
<dbReference type="FunFam" id="3.40.50.300:FF:002884">
    <property type="entry name" value="ATP-dependent DNA helicase"/>
    <property type="match status" value="1"/>
</dbReference>
<dbReference type="GO" id="GO:0000723">
    <property type="term" value="P:telomere maintenance"/>
    <property type="evidence" value="ECO:0007669"/>
    <property type="project" value="InterPro"/>
</dbReference>
<dbReference type="Pfam" id="PF14214">
    <property type="entry name" value="Helitron_like_N"/>
    <property type="match status" value="1"/>
</dbReference>
<feature type="domain" description="DNA helicase Pif1-like 2B" evidence="4">
    <location>
        <begin position="965"/>
        <end position="1011"/>
    </location>
</feature>
<dbReference type="GeneID" id="109724099"/>
<dbReference type="PANTHER" id="PTHR10492">
    <property type="match status" value="1"/>
</dbReference>
<keyword evidence="1" id="KW-0347">Helicase</keyword>
<keyword evidence="1" id="KW-0378">Hydrolase</keyword>
<dbReference type="EC" id="5.6.2.3" evidence="1"/>
<dbReference type="RefSeq" id="XP_020108368.1">
    <property type="nucleotide sequence ID" value="XM_020252779.1"/>
</dbReference>
<dbReference type="Pfam" id="PF21530">
    <property type="entry name" value="Pif1_2B_dom"/>
    <property type="match status" value="1"/>
</dbReference>
<gene>
    <name evidence="6" type="primary">LOC109724099</name>
</gene>
<dbReference type="SUPFAM" id="SSF52540">
    <property type="entry name" value="P-loop containing nucleoside triphosphate hydrolases"/>
    <property type="match status" value="2"/>
</dbReference>
<evidence type="ECO:0000313" key="5">
    <source>
        <dbReference type="Proteomes" id="UP000515123"/>
    </source>
</evidence>
<dbReference type="GO" id="GO:0043139">
    <property type="term" value="F:5'-3' DNA helicase activity"/>
    <property type="evidence" value="ECO:0007669"/>
    <property type="project" value="UniProtKB-EC"/>
</dbReference>
<proteinExistence type="inferred from homology"/>
<organism evidence="5 6">
    <name type="scientific">Ananas comosus</name>
    <name type="common">Pineapple</name>
    <name type="synonym">Ananas ananas</name>
    <dbReference type="NCBI Taxonomy" id="4615"/>
    <lineage>
        <taxon>Eukaryota</taxon>
        <taxon>Viridiplantae</taxon>
        <taxon>Streptophyta</taxon>
        <taxon>Embryophyta</taxon>
        <taxon>Tracheophyta</taxon>
        <taxon>Spermatophyta</taxon>
        <taxon>Magnoliopsida</taxon>
        <taxon>Liliopsida</taxon>
        <taxon>Poales</taxon>
        <taxon>Bromeliaceae</taxon>
        <taxon>Bromelioideae</taxon>
        <taxon>Ananas</taxon>
    </lineage>
</organism>
<evidence type="ECO:0000259" key="4">
    <source>
        <dbReference type="Pfam" id="PF21530"/>
    </source>
</evidence>
<comment type="cofactor">
    <cofactor evidence="1">
        <name>Mg(2+)</name>
        <dbReference type="ChEBI" id="CHEBI:18420"/>
    </cofactor>
</comment>
<evidence type="ECO:0000259" key="2">
    <source>
        <dbReference type="Pfam" id="PF05970"/>
    </source>
</evidence>
<keyword evidence="1" id="KW-0547">Nucleotide-binding</keyword>
<dbReference type="OrthoDB" id="687790at2759"/>
<dbReference type="InterPro" id="IPR025476">
    <property type="entry name" value="Helitron_helicase-like"/>
</dbReference>
<comment type="similarity">
    <text evidence="1">Belongs to the helicase family.</text>
</comment>
<keyword evidence="1" id="KW-0067">ATP-binding</keyword>
<evidence type="ECO:0000259" key="3">
    <source>
        <dbReference type="Pfam" id="PF14214"/>
    </source>
</evidence>
<evidence type="ECO:0000313" key="6">
    <source>
        <dbReference type="RefSeq" id="XP_020108368.1"/>
    </source>
</evidence>
<sequence length="1130" mass="129823">MLPLYVVSLFFFQIFGFFFNLGRGCIFEMVDWRIYRYEFPSLAVAQNEGVVEQFLSRNPSAGDVDGDAIGKKIILPSSFTGGPRYMIQNYHDAIAICKHCGHPDLFITFTCNTQWLEIQNALQFVPGQKSEDRPDIVCRVFKMKVDALMAEIKQGVFFGNTVADLYTIEFQKRGLPHVHILVWLHADNKLPTPTDIDSIISAEIPDKNIDPIGYATVTKFMIHGPCGQANSKAPCMKKGQCSKHFPKEFRVETSFDENGFAIYRRRNDERYATKNGIDLDNRYVVPHHLQLIVRYQAHINVEWCNKSMLIKYLFKYINKGPDRMRAVIEDSCLSTEVNSKKQYDGVDEIKRFLDCRYLSAYEAIWRLFEFDIHHREPTVERLTIHMQFMNNVVYHEGENLLNVVNRCNIEKTMFTEWMAMNRIYDDARELTYVEFPTKWVWHPSDKFWSRRKRGNRIGRIVYIHPNSGELYFMRMLLNKVSGPRNFDEIRTVNGILYETFRAACDALGLLSDDLEWHQALDEASYWSSASDLRQLFVSIIMFCEVSDPAKLLNDFWKLMADDITYRLKEVLRISSLKMPQEELQNYVLYELEVLFNKNGSSLSHFKLPIPNRLLIEDIGNRLLREEMDYDTDVLRNEHETLYNGLNTEQLAVYRSVLASVYENKGGVFFVYGHGGTGKTYLWQTIIAKLRSEAKIVLAVASSGIASLLLSGGRTAHSRFKIPIKLDDFSTCEIKKGTQLAKLLNYTSLIIWDEAPMNHRNCFEALDKSLRDVLDGTTAGKIFGGKTILLGGDFRQILPVIIGGTRHDIINASITKSYIWNDCQIFRLTTNMRLHKNLRNTESQEDILNFAKWILDLGDGKLNAVKLENEEESTWIKIPDDMLIKNTGDGIRDIVSAVYDNLEQNYNDSSYLRDRAIITPINDTADEVNAYLLSLIPGEEICYMSADSICSSSANTEETDVLYPIDFLNSLKFNGVPHHALKLKVGVPIMLLRNISQHSGLCNGTRLIVTQLASKVIEAQIFTGNHAGRKVYIPRILTHVTETKWPFILKRRQFPIRLCYAMTINKSQGQTLQHVGLYLRRPVFSHGQLYVGVSRVTSREGLRILIENKNNEPEGCTQNIVFTEIFDNLNT</sequence>
<dbReference type="GO" id="GO:0005524">
    <property type="term" value="F:ATP binding"/>
    <property type="evidence" value="ECO:0007669"/>
    <property type="project" value="UniProtKB-KW"/>
</dbReference>
<dbReference type="GO" id="GO:0006310">
    <property type="term" value="P:DNA recombination"/>
    <property type="evidence" value="ECO:0007669"/>
    <property type="project" value="UniProtKB-KW"/>
</dbReference>
<reference evidence="6" key="2">
    <citation type="submission" date="2025-08" db="UniProtKB">
        <authorList>
            <consortium name="RefSeq"/>
        </authorList>
    </citation>
    <scope>IDENTIFICATION</scope>
    <source>
        <tissue evidence="6">Leaf</tissue>
    </source>
</reference>
<dbReference type="AlphaFoldDB" id="A0A6P5GQZ7"/>
<dbReference type="GO" id="GO:0006281">
    <property type="term" value="P:DNA repair"/>
    <property type="evidence" value="ECO:0007669"/>
    <property type="project" value="UniProtKB-KW"/>
</dbReference>
<accession>A0A6P5GQZ7</accession>
<dbReference type="Proteomes" id="UP000515123">
    <property type="component" value="Linkage group 18"/>
</dbReference>
<keyword evidence="1" id="KW-0233">DNA recombination</keyword>
<feature type="domain" description="Helitron helicase-like" evidence="3">
    <location>
        <begin position="66"/>
        <end position="182"/>
    </location>
</feature>
<evidence type="ECO:0000256" key="1">
    <source>
        <dbReference type="RuleBase" id="RU363044"/>
    </source>
</evidence>
<dbReference type="InterPro" id="IPR027417">
    <property type="entry name" value="P-loop_NTPase"/>
</dbReference>
<name>A0A6P5GQZ7_ANACO</name>
<dbReference type="CDD" id="cd18809">
    <property type="entry name" value="SF1_C_RecD"/>
    <property type="match status" value="1"/>
</dbReference>
<dbReference type="Gene3D" id="3.40.50.300">
    <property type="entry name" value="P-loop containing nucleotide triphosphate hydrolases"/>
    <property type="match status" value="2"/>
</dbReference>
<dbReference type="Pfam" id="PF05970">
    <property type="entry name" value="PIF1"/>
    <property type="match status" value="1"/>
</dbReference>
<reference evidence="5" key="1">
    <citation type="journal article" date="2015" name="Nat. Genet.">
        <title>The pineapple genome and the evolution of CAM photosynthesis.</title>
        <authorList>
            <person name="Ming R."/>
            <person name="VanBuren R."/>
            <person name="Wai C.M."/>
            <person name="Tang H."/>
            <person name="Schatz M.C."/>
            <person name="Bowers J.E."/>
            <person name="Lyons E."/>
            <person name="Wang M.L."/>
            <person name="Chen J."/>
            <person name="Biggers E."/>
            <person name="Zhang J."/>
            <person name="Huang L."/>
            <person name="Zhang L."/>
            <person name="Miao W."/>
            <person name="Zhang J."/>
            <person name="Ye Z."/>
            <person name="Miao C."/>
            <person name="Lin Z."/>
            <person name="Wang H."/>
            <person name="Zhou H."/>
            <person name="Yim W.C."/>
            <person name="Priest H.D."/>
            <person name="Zheng C."/>
            <person name="Woodhouse M."/>
            <person name="Edger P.P."/>
            <person name="Guyot R."/>
            <person name="Guo H.B."/>
            <person name="Guo H."/>
            <person name="Zheng G."/>
            <person name="Singh R."/>
            <person name="Sharma A."/>
            <person name="Min X."/>
            <person name="Zheng Y."/>
            <person name="Lee H."/>
            <person name="Gurtowski J."/>
            <person name="Sedlazeck F.J."/>
            <person name="Harkess A."/>
            <person name="McKain M.R."/>
            <person name="Liao Z."/>
            <person name="Fang J."/>
            <person name="Liu J."/>
            <person name="Zhang X."/>
            <person name="Zhang Q."/>
            <person name="Hu W."/>
            <person name="Qin Y."/>
            <person name="Wang K."/>
            <person name="Chen L.Y."/>
            <person name="Shirley N."/>
            <person name="Lin Y.R."/>
            <person name="Liu L.Y."/>
            <person name="Hernandez A.G."/>
            <person name="Wright C.L."/>
            <person name="Bulone V."/>
            <person name="Tuskan G.A."/>
            <person name="Heath K."/>
            <person name="Zee F."/>
            <person name="Moore P.H."/>
            <person name="Sunkar R."/>
            <person name="Leebens-Mack J.H."/>
            <person name="Mockler T."/>
            <person name="Bennetzen J.L."/>
            <person name="Freeling M."/>
            <person name="Sankoff D."/>
            <person name="Paterson A.H."/>
            <person name="Zhu X."/>
            <person name="Yang X."/>
            <person name="Smith J.A."/>
            <person name="Cushman J.C."/>
            <person name="Paull R.E."/>
            <person name="Yu Q."/>
        </authorList>
    </citation>
    <scope>NUCLEOTIDE SEQUENCE [LARGE SCALE GENOMIC DNA]</scope>
    <source>
        <strain evidence="5">cv. F153</strain>
    </source>
</reference>
<comment type="catalytic activity">
    <reaction evidence="1">
        <text>ATP + H2O = ADP + phosphate + H(+)</text>
        <dbReference type="Rhea" id="RHEA:13065"/>
        <dbReference type="ChEBI" id="CHEBI:15377"/>
        <dbReference type="ChEBI" id="CHEBI:15378"/>
        <dbReference type="ChEBI" id="CHEBI:30616"/>
        <dbReference type="ChEBI" id="CHEBI:43474"/>
        <dbReference type="ChEBI" id="CHEBI:456216"/>
        <dbReference type="EC" id="5.6.2.3"/>
    </reaction>
</comment>
<dbReference type="InterPro" id="IPR010285">
    <property type="entry name" value="DNA_helicase_pif1-like_DEAD"/>
</dbReference>
<dbReference type="PANTHER" id="PTHR10492:SF90">
    <property type="entry name" value="ATP-DEPENDENT DNA HELICASE"/>
    <property type="match status" value="1"/>
</dbReference>
<feature type="domain" description="DNA helicase Pif1-like DEAD-box helicase" evidence="2">
    <location>
        <begin position="645"/>
        <end position="864"/>
    </location>
</feature>